<evidence type="ECO:0000313" key="2">
    <source>
        <dbReference type="EMBL" id="MED6148648.1"/>
    </source>
</evidence>
<proteinExistence type="predicted"/>
<sequence length="231" mass="26173">MRVHNNNKAPRCEETLDVMMVTNLVRLDRVWDRFERIEFVPWRRIGLIRPDTVVEPNDLVELVGSIVCHYWSGLAGHGCYSVEESQDEFRTDSRGSSYSCFMVGGKMPFVSAHDQREAISELVLSSYPRLLSPFCGVIYYEYESHKEYDDVDVEITAELGTIKIRRYHSNNNKFTHSVHSGIFDPDHPYEFPIAMLGGGGTFGEFRPTPSAATASPQMARMEPTLSLGPSV</sequence>
<reference evidence="2 3" key="1">
    <citation type="journal article" date="2023" name="Plants (Basel)">
        <title>Bridging the Gap: Combining Genomics and Transcriptomics Approaches to Understand Stylosanthes scabra, an Orphan Legume from the Brazilian Caatinga.</title>
        <authorList>
            <person name="Ferreira-Neto J.R.C."/>
            <person name="da Silva M.D."/>
            <person name="Binneck E."/>
            <person name="de Melo N.F."/>
            <person name="da Silva R.H."/>
            <person name="de Melo A.L.T.M."/>
            <person name="Pandolfi V."/>
            <person name="Bustamante F.O."/>
            <person name="Brasileiro-Vidal A.C."/>
            <person name="Benko-Iseppon A.M."/>
        </authorList>
    </citation>
    <scope>NUCLEOTIDE SEQUENCE [LARGE SCALE GENOMIC DNA]</scope>
    <source>
        <tissue evidence="2">Leaves</tissue>
    </source>
</reference>
<accession>A0ABU6TL36</accession>
<dbReference type="EMBL" id="JASCZI010091045">
    <property type="protein sequence ID" value="MED6148648.1"/>
    <property type="molecule type" value="Genomic_DNA"/>
</dbReference>
<protein>
    <submittedName>
        <fullName evidence="2">Uncharacterized protein</fullName>
    </submittedName>
</protein>
<evidence type="ECO:0000313" key="3">
    <source>
        <dbReference type="Proteomes" id="UP001341840"/>
    </source>
</evidence>
<name>A0ABU6TL36_9FABA</name>
<feature type="region of interest" description="Disordered" evidence="1">
    <location>
        <begin position="210"/>
        <end position="231"/>
    </location>
</feature>
<organism evidence="2 3">
    <name type="scientific">Stylosanthes scabra</name>
    <dbReference type="NCBI Taxonomy" id="79078"/>
    <lineage>
        <taxon>Eukaryota</taxon>
        <taxon>Viridiplantae</taxon>
        <taxon>Streptophyta</taxon>
        <taxon>Embryophyta</taxon>
        <taxon>Tracheophyta</taxon>
        <taxon>Spermatophyta</taxon>
        <taxon>Magnoliopsida</taxon>
        <taxon>eudicotyledons</taxon>
        <taxon>Gunneridae</taxon>
        <taxon>Pentapetalae</taxon>
        <taxon>rosids</taxon>
        <taxon>fabids</taxon>
        <taxon>Fabales</taxon>
        <taxon>Fabaceae</taxon>
        <taxon>Papilionoideae</taxon>
        <taxon>50 kb inversion clade</taxon>
        <taxon>dalbergioids sensu lato</taxon>
        <taxon>Dalbergieae</taxon>
        <taxon>Pterocarpus clade</taxon>
        <taxon>Stylosanthes</taxon>
    </lineage>
</organism>
<evidence type="ECO:0000256" key="1">
    <source>
        <dbReference type="SAM" id="MobiDB-lite"/>
    </source>
</evidence>
<gene>
    <name evidence="2" type="ORF">PIB30_054970</name>
</gene>
<keyword evidence="3" id="KW-1185">Reference proteome</keyword>
<comment type="caution">
    <text evidence="2">The sequence shown here is derived from an EMBL/GenBank/DDBJ whole genome shotgun (WGS) entry which is preliminary data.</text>
</comment>
<dbReference type="Proteomes" id="UP001341840">
    <property type="component" value="Unassembled WGS sequence"/>
</dbReference>